<evidence type="ECO:0000313" key="1">
    <source>
        <dbReference type="EMBL" id="GFY00379.1"/>
    </source>
</evidence>
<reference evidence="1" key="1">
    <citation type="submission" date="2020-08" db="EMBL/GenBank/DDBJ databases">
        <title>Multicomponent nature underlies the extraordinary mechanical properties of spider dragline silk.</title>
        <authorList>
            <person name="Kono N."/>
            <person name="Nakamura H."/>
            <person name="Mori M."/>
            <person name="Yoshida Y."/>
            <person name="Ohtoshi R."/>
            <person name="Malay A.D."/>
            <person name="Moran D.A.P."/>
            <person name="Tomita M."/>
            <person name="Numata K."/>
            <person name="Arakawa K."/>
        </authorList>
    </citation>
    <scope>NUCLEOTIDE SEQUENCE</scope>
</reference>
<dbReference type="EMBL" id="BMAU01021220">
    <property type="protein sequence ID" value="GFY00379.1"/>
    <property type="molecule type" value="Genomic_DNA"/>
</dbReference>
<name>A0A8X6V5T4_TRICX</name>
<keyword evidence="2" id="KW-1185">Reference proteome</keyword>
<sequence length="91" mass="9964">MESIRSGSDPLGTLEGDFGCPCQFYDRLVGCARGLGCLVCWLRSPLRNAVVCMNVTEMVQSNAYCEGGWGYACDEGRDMNTNRQLNAAIVF</sequence>
<comment type="caution">
    <text evidence="1">The sequence shown here is derived from an EMBL/GenBank/DDBJ whole genome shotgun (WGS) entry which is preliminary data.</text>
</comment>
<organism evidence="1 2">
    <name type="scientific">Trichonephila clavipes</name>
    <name type="common">Golden silk orbweaver</name>
    <name type="synonym">Nephila clavipes</name>
    <dbReference type="NCBI Taxonomy" id="2585209"/>
    <lineage>
        <taxon>Eukaryota</taxon>
        <taxon>Metazoa</taxon>
        <taxon>Ecdysozoa</taxon>
        <taxon>Arthropoda</taxon>
        <taxon>Chelicerata</taxon>
        <taxon>Arachnida</taxon>
        <taxon>Araneae</taxon>
        <taxon>Araneomorphae</taxon>
        <taxon>Entelegynae</taxon>
        <taxon>Araneoidea</taxon>
        <taxon>Nephilidae</taxon>
        <taxon>Trichonephila</taxon>
    </lineage>
</organism>
<accession>A0A8X6V5T4</accession>
<gene>
    <name evidence="1" type="ORF">TNCV_1664181</name>
</gene>
<dbReference type="Proteomes" id="UP000887159">
    <property type="component" value="Unassembled WGS sequence"/>
</dbReference>
<proteinExistence type="predicted"/>
<protein>
    <submittedName>
        <fullName evidence="1">Uncharacterized protein</fullName>
    </submittedName>
</protein>
<dbReference type="AlphaFoldDB" id="A0A8X6V5T4"/>
<evidence type="ECO:0000313" key="2">
    <source>
        <dbReference type="Proteomes" id="UP000887159"/>
    </source>
</evidence>